<dbReference type="Proteomes" id="UP001195963">
    <property type="component" value="Unassembled WGS sequence"/>
</dbReference>
<sequence length="320" mass="35670">MSQALPAFLRRDWIDVGDGHVLHLAQYGNPNGIPLLYLHGGPGGGCAGEELKLFDRDSFRILMLDQRGAGRSRPKGELRHNDLQCLLRDIEAVRLKLNIESWCVVGGSYGATLGFIYSGLFPDSVISQVFWGLFVPSDEGVSWLYGPDGASNLFPQEYLAFTSHQAFTRSLPTLFRDYQDGFNNSNIEINNDYINSWLTWELSLSLPGFQPSEASLSFGKSLARIELHFAGNQYFDSYRLMCDVAGKIKANTMILQGEMDWVCPTMIGEKFISQYGQKKISYSVIKGGYHALANDKMFDEVVCAVRKMAASVTDTNIEGK</sequence>
<comment type="catalytic activity">
    <reaction evidence="1 11">
        <text>Release of N-terminal proline from a peptide.</text>
        <dbReference type="EC" id="3.4.11.5"/>
    </reaction>
</comment>
<dbReference type="PANTHER" id="PTHR43722">
    <property type="entry name" value="PROLINE IMINOPEPTIDASE"/>
    <property type="match status" value="1"/>
</dbReference>
<dbReference type="Pfam" id="PF00561">
    <property type="entry name" value="Abhydrolase_1"/>
    <property type="match status" value="1"/>
</dbReference>
<dbReference type="InterPro" id="IPR029058">
    <property type="entry name" value="AB_hydrolase_fold"/>
</dbReference>
<gene>
    <name evidence="13" type="ORF">K0625_18675</name>
</gene>
<protein>
    <recommendedName>
        <fullName evidence="5 11">Proline iminopeptidase</fullName>
        <shortName evidence="11">PIP</shortName>
        <ecNumber evidence="4 11">3.4.11.5</ecNumber>
    </recommendedName>
    <alternativeName>
        <fullName evidence="10 11">Prolyl aminopeptidase</fullName>
    </alternativeName>
</protein>
<organism evidence="13 14">
    <name type="scientific">Shewanella nanhaiensis</name>
    <dbReference type="NCBI Taxonomy" id="2864872"/>
    <lineage>
        <taxon>Bacteria</taxon>
        <taxon>Pseudomonadati</taxon>
        <taxon>Pseudomonadota</taxon>
        <taxon>Gammaproteobacteria</taxon>
        <taxon>Alteromonadales</taxon>
        <taxon>Shewanellaceae</taxon>
        <taxon>Shewanella</taxon>
    </lineage>
</organism>
<dbReference type="InterPro" id="IPR000073">
    <property type="entry name" value="AB_hydrolase_1"/>
</dbReference>
<reference evidence="13 14" key="1">
    <citation type="submission" date="2021-07" db="EMBL/GenBank/DDBJ databases">
        <title>Shewanella sp. nov, isolated from SCS.</title>
        <authorList>
            <person name="Cao W.R."/>
        </authorList>
    </citation>
    <scope>NUCLEOTIDE SEQUENCE [LARGE SCALE GENOMIC DNA]</scope>
    <source>
        <strain evidence="13 14">NR704-98</strain>
    </source>
</reference>
<dbReference type="InterPro" id="IPR002410">
    <property type="entry name" value="Peptidase_S33"/>
</dbReference>
<evidence type="ECO:0000256" key="6">
    <source>
        <dbReference type="ARBA" id="ARBA00022438"/>
    </source>
</evidence>
<proteinExistence type="inferred from homology"/>
<evidence type="ECO:0000256" key="8">
    <source>
        <dbReference type="ARBA" id="ARBA00022670"/>
    </source>
</evidence>
<evidence type="ECO:0000256" key="4">
    <source>
        <dbReference type="ARBA" id="ARBA00012568"/>
    </source>
</evidence>
<evidence type="ECO:0000256" key="9">
    <source>
        <dbReference type="ARBA" id="ARBA00022801"/>
    </source>
</evidence>
<keyword evidence="7 11" id="KW-0963">Cytoplasm</keyword>
<evidence type="ECO:0000256" key="11">
    <source>
        <dbReference type="PIRNR" id="PIRNR006431"/>
    </source>
</evidence>
<accession>A0ABS7E8L7</accession>
<dbReference type="PIRSF" id="PIRSF006431">
    <property type="entry name" value="Pept_S33"/>
    <property type="match status" value="1"/>
</dbReference>
<dbReference type="SUPFAM" id="SSF53474">
    <property type="entry name" value="alpha/beta-Hydrolases"/>
    <property type="match status" value="1"/>
</dbReference>
<evidence type="ECO:0000256" key="10">
    <source>
        <dbReference type="ARBA" id="ARBA00029605"/>
    </source>
</evidence>
<evidence type="ECO:0000256" key="7">
    <source>
        <dbReference type="ARBA" id="ARBA00022490"/>
    </source>
</evidence>
<evidence type="ECO:0000256" key="1">
    <source>
        <dbReference type="ARBA" id="ARBA00001585"/>
    </source>
</evidence>
<evidence type="ECO:0000256" key="3">
    <source>
        <dbReference type="ARBA" id="ARBA00010088"/>
    </source>
</evidence>
<dbReference type="EC" id="3.4.11.5" evidence="4 11"/>
<dbReference type="RefSeq" id="WP_220111071.1">
    <property type="nucleotide sequence ID" value="NZ_JAHZST010000016.1"/>
</dbReference>
<dbReference type="GO" id="GO:0016787">
    <property type="term" value="F:hydrolase activity"/>
    <property type="evidence" value="ECO:0007669"/>
    <property type="project" value="UniProtKB-KW"/>
</dbReference>
<name>A0ABS7E8L7_9GAMM</name>
<dbReference type="PRINTS" id="PR00793">
    <property type="entry name" value="PROAMNOPTASE"/>
</dbReference>
<comment type="subcellular location">
    <subcellularLocation>
        <location evidence="2 11">Cytoplasm</location>
    </subcellularLocation>
</comment>
<keyword evidence="8 11" id="KW-0645">Protease</keyword>
<keyword evidence="9 11" id="KW-0378">Hydrolase</keyword>
<keyword evidence="6 11" id="KW-0031">Aminopeptidase</keyword>
<keyword evidence="14" id="KW-1185">Reference proteome</keyword>
<evidence type="ECO:0000313" key="13">
    <source>
        <dbReference type="EMBL" id="MBW8185668.1"/>
    </source>
</evidence>
<dbReference type="Gene3D" id="3.40.50.1820">
    <property type="entry name" value="alpha/beta hydrolase"/>
    <property type="match status" value="1"/>
</dbReference>
<evidence type="ECO:0000259" key="12">
    <source>
        <dbReference type="Pfam" id="PF00561"/>
    </source>
</evidence>
<evidence type="ECO:0000313" key="14">
    <source>
        <dbReference type="Proteomes" id="UP001195963"/>
    </source>
</evidence>
<dbReference type="InterPro" id="IPR005944">
    <property type="entry name" value="Pro_iminopeptidase"/>
</dbReference>
<evidence type="ECO:0000256" key="2">
    <source>
        <dbReference type="ARBA" id="ARBA00004496"/>
    </source>
</evidence>
<comment type="similarity">
    <text evidence="3 11">Belongs to the peptidase S33 family.</text>
</comment>
<comment type="caution">
    <text evidence="13">The sequence shown here is derived from an EMBL/GenBank/DDBJ whole genome shotgun (WGS) entry which is preliminary data.</text>
</comment>
<dbReference type="PANTHER" id="PTHR43722:SF1">
    <property type="entry name" value="PROLINE IMINOPEPTIDASE"/>
    <property type="match status" value="1"/>
</dbReference>
<feature type="domain" description="AB hydrolase-1" evidence="12">
    <location>
        <begin position="34"/>
        <end position="290"/>
    </location>
</feature>
<evidence type="ECO:0000256" key="5">
    <source>
        <dbReference type="ARBA" id="ARBA00021843"/>
    </source>
</evidence>
<dbReference type="EMBL" id="JAHZST010000016">
    <property type="protein sequence ID" value="MBW8185668.1"/>
    <property type="molecule type" value="Genomic_DNA"/>
</dbReference>